<dbReference type="Gene3D" id="3.40.50.150">
    <property type="entry name" value="Vaccinia Virus protein VP39"/>
    <property type="match status" value="1"/>
</dbReference>
<dbReference type="InterPro" id="IPR041698">
    <property type="entry name" value="Methyltransf_25"/>
</dbReference>
<sequence length="244" mass="26901">MDGDVNAMKNDFFGDGKFYSPAGTAQEVGFIAEVLGLPGGSAILDLYCGYGRHAIELAKRGYRVTGVDATEAFLSIAGQKAAEEGAEVNFRLLDMRELDYDGEFDAVINMFAAFGYFSDEENAAVLGKVASALRPGGLFLIDLLNRDWMGRNNLNRYWRHPSGEYVLSYKVELQRGVAMMKRVLLNQVTGAKLQNDFVLRAYSLEEMTTLLASCSLTVKAKYGAFDARPYGPEDPRMIILAEKA</sequence>
<protein>
    <submittedName>
        <fullName evidence="2">Class I SAM-dependent methyltransferase</fullName>
        <ecNumber evidence="2">2.1.-.-</ecNumber>
    </submittedName>
</protein>
<dbReference type="PANTHER" id="PTHR43667">
    <property type="entry name" value="CYCLOPROPANE-FATTY-ACYL-PHOSPHOLIPID SYNTHASE"/>
    <property type="match status" value="1"/>
</dbReference>
<evidence type="ECO:0000259" key="1">
    <source>
        <dbReference type="Pfam" id="PF13649"/>
    </source>
</evidence>
<dbReference type="InterPro" id="IPR050723">
    <property type="entry name" value="CFA/CMAS"/>
</dbReference>
<reference evidence="2 3" key="1">
    <citation type="submission" date="2023-07" db="EMBL/GenBank/DDBJ databases">
        <title>The novel representative of Negativicutes class, Anaeroselena agilis gen. nov. sp. nov.</title>
        <authorList>
            <person name="Prokofeva M.I."/>
            <person name="Elcheninov A.G."/>
            <person name="Klyukina A."/>
            <person name="Kublanov I.V."/>
            <person name="Frolov E.N."/>
            <person name="Podosokorskaya O.A."/>
        </authorList>
    </citation>
    <scope>NUCLEOTIDE SEQUENCE [LARGE SCALE GENOMIC DNA]</scope>
    <source>
        <strain evidence="2 3">4137-cl</strain>
    </source>
</reference>
<dbReference type="GO" id="GO:0032259">
    <property type="term" value="P:methylation"/>
    <property type="evidence" value="ECO:0007669"/>
    <property type="project" value="UniProtKB-KW"/>
</dbReference>
<keyword evidence="2" id="KW-0808">Transferase</keyword>
<evidence type="ECO:0000313" key="3">
    <source>
        <dbReference type="Proteomes" id="UP001254848"/>
    </source>
</evidence>
<dbReference type="InterPro" id="IPR029063">
    <property type="entry name" value="SAM-dependent_MTases_sf"/>
</dbReference>
<evidence type="ECO:0000313" key="2">
    <source>
        <dbReference type="EMBL" id="MDT8901438.1"/>
    </source>
</evidence>
<dbReference type="Gene3D" id="2.20.25.110">
    <property type="entry name" value="S-adenosyl-L-methionine-dependent methyltransferases"/>
    <property type="match status" value="1"/>
</dbReference>
<comment type="caution">
    <text evidence="2">The sequence shown here is derived from an EMBL/GenBank/DDBJ whole genome shotgun (WGS) entry which is preliminary data.</text>
</comment>
<dbReference type="PANTHER" id="PTHR43667:SF2">
    <property type="entry name" value="FATTY ACID C-METHYL TRANSFERASE"/>
    <property type="match status" value="1"/>
</dbReference>
<dbReference type="Pfam" id="PF13649">
    <property type="entry name" value="Methyltransf_25"/>
    <property type="match status" value="1"/>
</dbReference>
<proteinExistence type="predicted"/>
<dbReference type="SUPFAM" id="SSF53335">
    <property type="entry name" value="S-adenosyl-L-methionine-dependent methyltransferases"/>
    <property type="match status" value="1"/>
</dbReference>
<dbReference type="GO" id="GO:0008168">
    <property type="term" value="F:methyltransferase activity"/>
    <property type="evidence" value="ECO:0007669"/>
    <property type="project" value="UniProtKB-KW"/>
</dbReference>
<dbReference type="CDD" id="cd02440">
    <property type="entry name" value="AdoMet_MTases"/>
    <property type="match status" value="1"/>
</dbReference>
<keyword evidence="2" id="KW-0489">Methyltransferase</keyword>
<gene>
    <name evidence="2" type="ORF">Q4T40_09320</name>
</gene>
<name>A0ABU3NXA4_9FIRM</name>
<dbReference type="Proteomes" id="UP001254848">
    <property type="component" value="Unassembled WGS sequence"/>
</dbReference>
<dbReference type="EMBL" id="JAUOZS010000001">
    <property type="protein sequence ID" value="MDT8901438.1"/>
    <property type="molecule type" value="Genomic_DNA"/>
</dbReference>
<feature type="domain" description="Methyltransferase" evidence="1">
    <location>
        <begin position="43"/>
        <end position="137"/>
    </location>
</feature>
<dbReference type="RefSeq" id="WP_413779950.1">
    <property type="nucleotide sequence ID" value="NZ_JAUOZS010000001.1"/>
</dbReference>
<keyword evidence="3" id="KW-1185">Reference proteome</keyword>
<organism evidence="2 3">
    <name type="scientific">Anaeroselena agilis</name>
    <dbReference type="NCBI Taxonomy" id="3063788"/>
    <lineage>
        <taxon>Bacteria</taxon>
        <taxon>Bacillati</taxon>
        <taxon>Bacillota</taxon>
        <taxon>Negativicutes</taxon>
        <taxon>Acetonemataceae</taxon>
        <taxon>Anaeroselena</taxon>
    </lineage>
</organism>
<dbReference type="EC" id="2.1.-.-" evidence="2"/>
<accession>A0ABU3NXA4</accession>